<evidence type="ECO:0000313" key="4">
    <source>
        <dbReference type="Proteomes" id="UP000011087"/>
    </source>
</evidence>
<reference evidence="2 4" key="1">
    <citation type="journal article" date="2012" name="Nature">
        <title>Algal genomes reveal evolutionary mosaicism and the fate of nucleomorphs.</title>
        <authorList>
            <consortium name="DOE Joint Genome Institute"/>
            <person name="Curtis B.A."/>
            <person name="Tanifuji G."/>
            <person name="Burki F."/>
            <person name="Gruber A."/>
            <person name="Irimia M."/>
            <person name="Maruyama S."/>
            <person name="Arias M.C."/>
            <person name="Ball S.G."/>
            <person name="Gile G.H."/>
            <person name="Hirakawa Y."/>
            <person name="Hopkins J.F."/>
            <person name="Kuo A."/>
            <person name="Rensing S.A."/>
            <person name="Schmutz J."/>
            <person name="Symeonidi A."/>
            <person name="Elias M."/>
            <person name="Eveleigh R.J."/>
            <person name="Herman E.K."/>
            <person name="Klute M.J."/>
            <person name="Nakayama T."/>
            <person name="Obornik M."/>
            <person name="Reyes-Prieto A."/>
            <person name="Armbrust E.V."/>
            <person name="Aves S.J."/>
            <person name="Beiko R.G."/>
            <person name="Coutinho P."/>
            <person name="Dacks J.B."/>
            <person name="Durnford D.G."/>
            <person name="Fast N.M."/>
            <person name="Green B.R."/>
            <person name="Grisdale C.J."/>
            <person name="Hempel F."/>
            <person name="Henrissat B."/>
            <person name="Hoppner M.P."/>
            <person name="Ishida K."/>
            <person name="Kim E."/>
            <person name="Koreny L."/>
            <person name="Kroth P.G."/>
            <person name="Liu Y."/>
            <person name="Malik S.B."/>
            <person name="Maier U.G."/>
            <person name="McRose D."/>
            <person name="Mock T."/>
            <person name="Neilson J.A."/>
            <person name="Onodera N.T."/>
            <person name="Poole A.M."/>
            <person name="Pritham E.J."/>
            <person name="Richards T.A."/>
            <person name="Rocap G."/>
            <person name="Roy S.W."/>
            <person name="Sarai C."/>
            <person name="Schaack S."/>
            <person name="Shirato S."/>
            <person name="Slamovits C.H."/>
            <person name="Spencer D.F."/>
            <person name="Suzuki S."/>
            <person name="Worden A.Z."/>
            <person name="Zauner S."/>
            <person name="Barry K."/>
            <person name="Bell C."/>
            <person name="Bharti A.K."/>
            <person name="Crow J.A."/>
            <person name="Grimwood J."/>
            <person name="Kramer R."/>
            <person name="Lindquist E."/>
            <person name="Lucas S."/>
            <person name="Salamov A."/>
            <person name="McFadden G.I."/>
            <person name="Lane C.E."/>
            <person name="Keeling P.J."/>
            <person name="Gray M.W."/>
            <person name="Grigoriev I.V."/>
            <person name="Archibald J.M."/>
        </authorList>
    </citation>
    <scope>NUCLEOTIDE SEQUENCE</scope>
    <source>
        <strain evidence="2 4">CCMP2712</strain>
    </source>
</reference>
<dbReference type="EnsemblProtists" id="EKX37031">
    <property type="protein sequence ID" value="EKX37031"/>
    <property type="gene ID" value="GUITHDRAFT_155059"/>
</dbReference>
<organism evidence="2">
    <name type="scientific">Guillardia theta (strain CCMP2712)</name>
    <name type="common">Cryptophyte</name>
    <dbReference type="NCBI Taxonomy" id="905079"/>
    <lineage>
        <taxon>Eukaryota</taxon>
        <taxon>Cryptophyceae</taxon>
        <taxon>Pyrenomonadales</taxon>
        <taxon>Geminigeraceae</taxon>
        <taxon>Guillardia</taxon>
    </lineage>
</organism>
<dbReference type="KEGG" id="gtt:GUITHDRAFT_155059"/>
<reference evidence="3" key="3">
    <citation type="submission" date="2016-03" db="UniProtKB">
        <authorList>
            <consortium name="EnsemblProtists"/>
        </authorList>
    </citation>
    <scope>IDENTIFICATION</scope>
</reference>
<dbReference type="Proteomes" id="UP000011087">
    <property type="component" value="Unassembled WGS sequence"/>
</dbReference>
<dbReference type="EMBL" id="JH993064">
    <property type="protein sequence ID" value="EKX37031.1"/>
    <property type="molecule type" value="Genomic_DNA"/>
</dbReference>
<reference evidence="4" key="2">
    <citation type="submission" date="2012-11" db="EMBL/GenBank/DDBJ databases">
        <authorList>
            <person name="Kuo A."/>
            <person name="Curtis B.A."/>
            <person name="Tanifuji G."/>
            <person name="Burki F."/>
            <person name="Gruber A."/>
            <person name="Irimia M."/>
            <person name="Maruyama S."/>
            <person name="Arias M.C."/>
            <person name="Ball S.G."/>
            <person name="Gile G.H."/>
            <person name="Hirakawa Y."/>
            <person name="Hopkins J.F."/>
            <person name="Rensing S.A."/>
            <person name="Schmutz J."/>
            <person name="Symeonidi A."/>
            <person name="Elias M."/>
            <person name="Eveleigh R.J."/>
            <person name="Herman E.K."/>
            <person name="Klute M.J."/>
            <person name="Nakayama T."/>
            <person name="Obornik M."/>
            <person name="Reyes-Prieto A."/>
            <person name="Armbrust E.V."/>
            <person name="Aves S.J."/>
            <person name="Beiko R.G."/>
            <person name="Coutinho P."/>
            <person name="Dacks J.B."/>
            <person name="Durnford D.G."/>
            <person name="Fast N.M."/>
            <person name="Green B.R."/>
            <person name="Grisdale C."/>
            <person name="Hempe F."/>
            <person name="Henrissat B."/>
            <person name="Hoppner M.P."/>
            <person name="Ishida K.-I."/>
            <person name="Kim E."/>
            <person name="Koreny L."/>
            <person name="Kroth P.G."/>
            <person name="Liu Y."/>
            <person name="Malik S.-B."/>
            <person name="Maier U.G."/>
            <person name="McRose D."/>
            <person name="Mock T."/>
            <person name="Neilson J.A."/>
            <person name="Onodera N.T."/>
            <person name="Poole A.M."/>
            <person name="Pritham E.J."/>
            <person name="Richards T.A."/>
            <person name="Rocap G."/>
            <person name="Roy S.W."/>
            <person name="Sarai C."/>
            <person name="Schaack S."/>
            <person name="Shirato S."/>
            <person name="Slamovits C.H."/>
            <person name="Spencer D.F."/>
            <person name="Suzuki S."/>
            <person name="Worden A.Z."/>
            <person name="Zauner S."/>
            <person name="Barry K."/>
            <person name="Bell C."/>
            <person name="Bharti A.K."/>
            <person name="Crow J.A."/>
            <person name="Grimwood J."/>
            <person name="Kramer R."/>
            <person name="Lindquist E."/>
            <person name="Lucas S."/>
            <person name="Salamov A."/>
            <person name="McFadden G.I."/>
            <person name="Lane C.E."/>
            <person name="Keeling P.J."/>
            <person name="Gray M.W."/>
            <person name="Grigoriev I.V."/>
            <person name="Archibald J.M."/>
        </authorList>
    </citation>
    <scope>NUCLEOTIDE SEQUENCE</scope>
    <source>
        <strain evidence="4">CCMP2712</strain>
    </source>
</reference>
<feature type="region of interest" description="Disordered" evidence="1">
    <location>
        <begin position="1"/>
        <end position="79"/>
    </location>
</feature>
<sequence>MQKEDRELEEGDDYNMERVALRPRSSRLKAKMEKMESEKASDLHIGHAYPELSHETRDDDVCGQEKMKSRKRVKHDRNMRDYIPKQDEVIYQHPAKSSSLHVFTLRLHVNHYCIPENLHRMGKTNILATPVFMKETIFWSKSNLTF</sequence>
<dbReference type="GeneID" id="17293806"/>
<evidence type="ECO:0000313" key="2">
    <source>
        <dbReference type="EMBL" id="EKX37031.1"/>
    </source>
</evidence>
<evidence type="ECO:0000313" key="3">
    <source>
        <dbReference type="EnsemblProtists" id="EKX37031"/>
    </source>
</evidence>
<dbReference type="AlphaFoldDB" id="L1ILA9"/>
<accession>L1ILA9</accession>
<protein>
    <submittedName>
        <fullName evidence="2 3">Uncharacterized protein</fullName>
    </submittedName>
</protein>
<feature type="compositionally biased region" description="Basic and acidic residues" evidence="1">
    <location>
        <begin position="52"/>
        <end position="67"/>
    </location>
</feature>
<name>L1ILA9_GUITC</name>
<gene>
    <name evidence="2" type="ORF">GUITHDRAFT_155059</name>
</gene>
<feature type="compositionally biased region" description="Basic and acidic residues" evidence="1">
    <location>
        <begin position="30"/>
        <end position="45"/>
    </location>
</feature>
<keyword evidence="4" id="KW-1185">Reference proteome</keyword>
<dbReference type="PaxDb" id="55529-EKX37031"/>
<dbReference type="HOGENOM" id="CLU_1780967_0_0_1"/>
<evidence type="ECO:0000256" key="1">
    <source>
        <dbReference type="SAM" id="MobiDB-lite"/>
    </source>
</evidence>
<proteinExistence type="predicted"/>
<dbReference type="RefSeq" id="XP_005824011.1">
    <property type="nucleotide sequence ID" value="XM_005823954.1"/>
</dbReference>